<name>A0A371JKY5_9FLAO</name>
<dbReference type="CDD" id="cd00761">
    <property type="entry name" value="Glyco_tranf_GTA_type"/>
    <property type="match status" value="1"/>
</dbReference>
<dbReference type="Pfam" id="PF00535">
    <property type="entry name" value="Glycos_transf_2"/>
    <property type="match status" value="1"/>
</dbReference>
<evidence type="ECO:0000256" key="1">
    <source>
        <dbReference type="ARBA" id="ARBA00022676"/>
    </source>
</evidence>
<dbReference type="PANTHER" id="PTHR22916">
    <property type="entry name" value="GLYCOSYLTRANSFERASE"/>
    <property type="match status" value="1"/>
</dbReference>
<accession>A0A371JKY5</accession>
<dbReference type="AlphaFoldDB" id="A0A371JKY5"/>
<keyword evidence="5" id="KW-1185">Reference proteome</keyword>
<keyword evidence="2 4" id="KW-0808">Transferase</keyword>
<reference evidence="4 5" key="1">
    <citation type="submission" date="2018-08" db="EMBL/GenBank/DDBJ databases">
        <title>Muricauda nanhaiensis sp. nov., isolated from seawater of the South China Sea.</title>
        <authorList>
            <person name="Dang Y."/>
        </authorList>
    </citation>
    <scope>NUCLEOTIDE SEQUENCE [LARGE SCALE GENOMIC DNA]</scope>
    <source>
        <strain evidence="4 5">SM1704</strain>
    </source>
</reference>
<dbReference type="PANTHER" id="PTHR22916:SF51">
    <property type="entry name" value="GLYCOSYLTRANSFERASE EPSH-RELATED"/>
    <property type="match status" value="1"/>
</dbReference>
<dbReference type="RefSeq" id="WP_116185983.1">
    <property type="nucleotide sequence ID" value="NZ_QTJX01000009.1"/>
</dbReference>
<proteinExistence type="predicted"/>
<dbReference type="EMBL" id="QTJX01000009">
    <property type="protein sequence ID" value="RDY57596.1"/>
    <property type="molecule type" value="Genomic_DNA"/>
</dbReference>
<dbReference type="InterPro" id="IPR029044">
    <property type="entry name" value="Nucleotide-diphossugar_trans"/>
</dbReference>
<comment type="caution">
    <text evidence="4">The sequence shown here is derived from an EMBL/GenBank/DDBJ whole genome shotgun (WGS) entry which is preliminary data.</text>
</comment>
<dbReference type="Proteomes" id="UP000261828">
    <property type="component" value="Unassembled WGS sequence"/>
</dbReference>
<gene>
    <name evidence="4" type="ORF">DX873_18485</name>
</gene>
<protein>
    <submittedName>
        <fullName evidence="4">Glycosyltransferase</fullName>
    </submittedName>
</protein>
<evidence type="ECO:0000259" key="3">
    <source>
        <dbReference type="Pfam" id="PF00535"/>
    </source>
</evidence>
<evidence type="ECO:0000256" key="2">
    <source>
        <dbReference type="ARBA" id="ARBA00022679"/>
    </source>
</evidence>
<organism evidence="4 5">
    <name type="scientific">Flagellimonas nanhaiensis</name>
    <dbReference type="NCBI Taxonomy" id="2292706"/>
    <lineage>
        <taxon>Bacteria</taxon>
        <taxon>Pseudomonadati</taxon>
        <taxon>Bacteroidota</taxon>
        <taxon>Flavobacteriia</taxon>
        <taxon>Flavobacteriales</taxon>
        <taxon>Flavobacteriaceae</taxon>
        <taxon>Flagellimonas</taxon>
    </lineage>
</organism>
<dbReference type="Gene3D" id="3.90.550.10">
    <property type="entry name" value="Spore Coat Polysaccharide Biosynthesis Protein SpsA, Chain A"/>
    <property type="match status" value="1"/>
</dbReference>
<feature type="domain" description="Glycosyltransferase 2-like" evidence="3">
    <location>
        <begin position="6"/>
        <end position="163"/>
    </location>
</feature>
<dbReference type="OrthoDB" id="9815829at2"/>
<keyword evidence="1" id="KW-0328">Glycosyltransferase</keyword>
<dbReference type="GO" id="GO:0016758">
    <property type="term" value="F:hexosyltransferase activity"/>
    <property type="evidence" value="ECO:0007669"/>
    <property type="project" value="UniProtKB-ARBA"/>
</dbReference>
<evidence type="ECO:0000313" key="5">
    <source>
        <dbReference type="Proteomes" id="UP000261828"/>
    </source>
</evidence>
<dbReference type="SUPFAM" id="SSF53448">
    <property type="entry name" value="Nucleotide-diphospho-sugar transferases"/>
    <property type="match status" value="1"/>
</dbReference>
<evidence type="ECO:0000313" key="4">
    <source>
        <dbReference type="EMBL" id="RDY57596.1"/>
    </source>
</evidence>
<dbReference type="InterPro" id="IPR001173">
    <property type="entry name" value="Glyco_trans_2-like"/>
</dbReference>
<sequence>MNNLISVIVPVYNAEQYLQRCVKSICKQSYRNLEIILVNDGSFDGSAALCDSLAESDKRIKVIHQENGGSSIARNTGLDNATGDIIGFVDSDDHLDSLMFEQMLELMISNNLDVIEIERDNPSKKKDFDHKFQIENRNQAFQRVISTSSFQVWKRLYRKSVVDDMRFIPNIIHQDVFYTIDVLNRIRSIGHLNSPLYSYNRENESVIRSKYTAMKRDIAMMATQYIKDHTPNTKKLERVVNQYIINYYTDHFYLLSKNKSLDVDKEHRKKLKREIKQAAKKANLSFRSKLILRLPIKVLEFVAWVHARYKNNF</sequence>